<comment type="catalytic activity">
    <reaction evidence="9 11">
        <text>hydrogencarbonate + L-glutamine + 2 ATP + H2O = carbamoyl phosphate + L-glutamate + 2 ADP + phosphate + 2 H(+)</text>
        <dbReference type="Rhea" id="RHEA:18633"/>
        <dbReference type="ChEBI" id="CHEBI:15377"/>
        <dbReference type="ChEBI" id="CHEBI:15378"/>
        <dbReference type="ChEBI" id="CHEBI:17544"/>
        <dbReference type="ChEBI" id="CHEBI:29985"/>
        <dbReference type="ChEBI" id="CHEBI:30616"/>
        <dbReference type="ChEBI" id="CHEBI:43474"/>
        <dbReference type="ChEBI" id="CHEBI:58228"/>
        <dbReference type="ChEBI" id="CHEBI:58359"/>
        <dbReference type="ChEBI" id="CHEBI:456216"/>
        <dbReference type="EC" id="6.3.5.5"/>
    </reaction>
</comment>
<dbReference type="Gene3D" id="3.40.50.880">
    <property type="match status" value="1"/>
</dbReference>
<dbReference type="SMART" id="SM01097">
    <property type="entry name" value="CPSase_sm_chain"/>
    <property type="match status" value="1"/>
</dbReference>
<dbReference type="SUPFAM" id="SSF52021">
    <property type="entry name" value="Carbamoyl phosphate synthetase, small subunit N-terminal domain"/>
    <property type="match status" value="1"/>
</dbReference>
<comment type="subunit">
    <text evidence="11">Composed of two chains; the small (or glutamine) chain promotes the hydrolysis of glutamine to ammonia, which is used by the large (or ammonia) chain to synthesize carbamoyl phosphate. Tetramer of heterodimers (alpha,beta)4.</text>
</comment>
<dbReference type="GO" id="GO:0004088">
    <property type="term" value="F:carbamoyl-phosphate synthase (glutamine-hydrolyzing) activity"/>
    <property type="evidence" value="ECO:0007669"/>
    <property type="project" value="UniProtKB-UniRule"/>
</dbReference>
<feature type="binding site" evidence="11">
    <location>
        <position position="303"/>
    </location>
    <ligand>
        <name>L-glutamine</name>
        <dbReference type="ChEBI" id="CHEBI:58359"/>
    </ligand>
</feature>
<dbReference type="RefSeq" id="WP_097061838.1">
    <property type="nucleotide sequence ID" value="NZ_BMLC01000001.1"/>
</dbReference>
<feature type="region of interest" description="CPSase" evidence="11">
    <location>
        <begin position="1"/>
        <end position="179"/>
    </location>
</feature>
<dbReference type="Pfam" id="PF00117">
    <property type="entry name" value="GATase"/>
    <property type="match status" value="1"/>
</dbReference>
<dbReference type="InterPro" id="IPR029062">
    <property type="entry name" value="Class_I_gatase-like"/>
</dbReference>
<dbReference type="InterPro" id="IPR036480">
    <property type="entry name" value="CarbP_synth_ssu_N_sf"/>
</dbReference>
<dbReference type="PRINTS" id="PR00097">
    <property type="entry name" value="ANTSNTHASEII"/>
</dbReference>
<feature type="binding site" evidence="11">
    <location>
        <position position="230"/>
    </location>
    <ligand>
        <name>L-glutamine</name>
        <dbReference type="ChEBI" id="CHEBI:58359"/>
    </ligand>
</feature>
<dbReference type="UniPathway" id="UPA00068">
    <property type="reaction ID" value="UER00171"/>
</dbReference>
<evidence type="ECO:0000256" key="11">
    <source>
        <dbReference type="HAMAP-Rule" id="MF_01209"/>
    </source>
</evidence>
<dbReference type="Pfam" id="PF00988">
    <property type="entry name" value="CPSase_sm_chain"/>
    <property type="match status" value="1"/>
</dbReference>
<keyword evidence="7 11" id="KW-0315">Glutamine amidotransferase</keyword>
<dbReference type="OrthoDB" id="9804328at2"/>
<feature type="binding site" evidence="11">
    <location>
        <position position="48"/>
    </location>
    <ligand>
        <name>L-glutamine</name>
        <dbReference type="ChEBI" id="CHEBI:58359"/>
    </ligand>
</feature>
<feature type="active site" description="Nucleophile" evidence="11">
    <location>
        <position position="258"/>
    </location>
</feature>
<evidence type="ECO:0000259" key="12">
    <source>
        <dbReference type="SMART" id="SM01097"/>
    </source>
</evidence>
<dbReference type="Gene3D" id="3.50.30.20">
    <property type="entry name" value="Carbamoyl-phosphate synthase small subunit, N-terminal domain"/>
    <property type="match status" value="1"/>
</dbReference>
<feature type="domain" description="Carbamoyl-phosphate synthase small subunit N-terminal" evidence="12">
    <location>
        <begin position="4"/>
        <end position="134"/>
    </location>
</feature>
<comment type="catalytic activity">
    <reaction evidence="10 11">
        <text>L-glutamine + H2O = L-glutamate + NH4(+)</text>
        <dbReference type="Rhea" id="RHEA:15889"/>
        <dbReference type="ChEBI" id="CHEBI:15377"/>
        <dbReference type="ChEBI" id="CHEBI:28938"/>
        <dbReference type="ChEBI" id="CHEBI:29985"/>
        <dbReference type="ChEBI" id="CHEBI:58359"/>
    </reaction>
</comment>
<evidence type="ECO:0000256" key="8">
    <source>
        <dbReference type="ARBA" id="ARBA00022975"/>
    </source>
</evidence>
<dbReference type="HAMAP" id="MF_01209">
    <property type="entry name" value="CPSase_S_chain"/>
    <property type="match status" value="1"/>
</dbReference>
<dbReference type="InterPro" id="IPR035686">
    <property type="entry name" value="CPSase_GATase1"/>
</dbReference>
<dbReference type="GO" id="GO:0006526">
    <property type="term" value="P:L-arginine biosynthetic process"/>
    <property type="evidence" value="ECO:0007669"/>
    <property type="project" value="UniProtKB-UniRule"/>
</dbReference>
<dbReference type="InterPro" id="IPR006274">
    <property type="entry name" value="CarbamoylP_synth_ssu"/>
</dbReference>
<feature type="binding site" evidence="11">
    <location>
        <position position="300"/>
    </location>
    <ligand>
        <name>L-glutamine</name>
        <dbReference type="ChEBI" id="CHEBI:58359"/>
    </ligand>
</feature>
<evidence type="ECO:0000256" key="10">
    <source>
        <dbReference type="ARBA" id="ARBA00049285"/>
    </source>
</evidence>
<dbReference type="PANTHER" id="PTHR43418">
    <property type="entry name" value="MULTIFUNCTIONAL TRYPTOPHAN BIOSYNTHESIS PROTEIN-RELATED"/>
    <property type="match status" value="1"/>
</dbReference>
<keyword evidence="4 11" id="KW-0436">Ligase</keyword>
<dbReference type="NCBIfam" id="TIGR01368">
    <property type="entry name" value="CPSaseIIsmall"/>
    <property type="match status" value="1"/>
</dbReference>
<dbReference type="InterPro" id="IPR002474">
    <property type="entry name" value="CarbamoylP_synth_ssu_N"/>
</dbReference>
<feature type="binding site" evidence="11">
    <location>
        <position position="302"/>
    </location>
    <ligand>
        <name>L-glutamine</name>
        <dbReference type="ChEBI" id="CHEBI:58359"/>
    </ligand>
</feature>
<dbReference type="PROSITE" id="PS51273">
    <property type="entry name" value="GATASE_TYPE_1"/>
    <property type="match status" value="1"/>
</dbReference>
<evidence type="ECO:0000256" key="9">
    <source>
        <dbReference type="ARBA" id="ARBA00048816"/>
    </source>
</evidence>
<dbReference type="AlphaFoldDB" id="A0A2C9A2Y8"/>
<keyword evidence="11" id="KW-0055">Arginine biosynthesis</keyword>
<reference evidence="13 14" key="1">
    <citation type="submission" date="2017-09" db="EMBL/GenBank/DDBJ databases">
        <authorList>
            <person name="Ehlers B."/>
            <person name="Leendertz F.H."/>
        </authorList>
    </citation>
    <scope>NUCLEOTIDE SEQUENCE [LARGE SCALE GENOMIC DNA]</scope>
    <source>
        <strain evidence="13 14">CGMCC 1.05381</strain>
    </source>
</reference>
<protein>
    <recommendedName>
        <fullName evidence="11">Carbamoyl phosphate synthase small chain</fullName>
        <ecNumber evidence="11">6.3.5.5</ecNumber>
    </recommendedName>
    <alternativeName>
        <fullName evidence="11">Carbamoyl phosphate synthetase glutamine chain</fullName>
    </alternativeName>
</protein>
<evidence type="ECO:0000256" key="1">
    <source>
        <dbReference type="ARBA" id="ARBA00004812"/>
    </source>
</evidence>
<evidence type="ECO:0000256" key="5">
    <source>
        <dbReference type="ARBA" id="ARBA00022741"/>
    </source>
</evidence>
<comment type="function">
    <text evidence="11">Small subunit of the glutamine-dependent carbamoyl phosphate synthetase (CPSase). CPSase catalyzes the formation of carbamoyl phosphate from the ammonia moiety of glutamine, carbonate, and phosphate donated by ATP, constituting the first step of 2 biosynthetic pathways, one leading to arginine and/or urea and the other to pyrimidine nucleotides. The small subunit (glutamine amidotransferase) binds and cleaves glutamine to supply the large subunit with the substrate ammonia.</text>
</comment>
<proteinExistence type="inferred from homology"/>
<evidence type="ECO:0000256" key="4">
    <source>
        <dbReference type="ARBA" id="ARBA00022598"/>
    </source>
</evidence>
<dbReference type="NCBIfam" id="NF009475">
    <property type="entry name" value="PRK12838.1"/>
    <property type="match status" value="1"/>
</dbReference>
<dbReference type="GO" id="GO:0006541">
    <property type="term" value="P:glutamine metabolic process"/>
    <property type="evidence" value="ECO:0007669"/>
    <property type="project" value="InterPro"/>
</dbReference>
<comment type="pathway">
    <text evidence="1 11">Pyrimidine metabolism; UMP biosynthesis via de novo pathway; (S)-dihydroorotate from bicarbonate: step 1/3.</text>
</comment>
<keyword evidence="5 11" id="KW-0547">Nucleotide-binding</keyword>
<evidence type="ECO:0000256" key="6">
    <source>
        <dbReference type="ARBA" id="ARBA00022840"/>
    </source>
</evidence>
<dbReference type="GO" id="GO:0006207">
    <property type="term" value="P:'de novo' pyrimidine nucleobase biosynthetic process"/>
    <property type="evidence" value="ECO:0007669"/>
    <property type="project" value="InterPro"/>
</dbReference>
<dbReference type="PRINTS" id="PR00099">
    <property type="entry name" value="CPSGATASE"/>
</dbReference>
<dbReference type="PRINTS" id="PR00096">
    <property type="entry name" value="GATASE"/>
</dbReference>
<keyword evidence="6 11" id="KW-0067">ATP-binding</keyword>
<evidence type="ECO:0000313" key="13">
    <source>
        <dbReference type="EMBL" id="SOE73611.1"/>
    </source>
</evidence>
<dbReference type="InterPro" id="IPR050472">
    <property type="entry name" value="Anth_synth/Amidotransfase"/>
</dbReference>
<accession>A0A2C9A2Y8</accession>
<dbReference type="EC" id="6.3.5.5" evidence="11"/>
<dbReference type="UniPathway" id="UPA00070">
    <property type="reaction ID" value="UER00115"/>
</dbReference>
<evidence type="ECO:0000256" key="3">
    <source>
        <dbReference type="ARBA" id="ARBA00007800"/>
    </source>
</evidence>
<dbReference type="EMBL" id="OCST01000006">
    <property type="protein sequence ID" value="SOE73611.1"/>
    <property type="molecule type" value="Genomic_DNA"/>
</dbReference>
<dbReference type="InterPro" id="IPR017926">
    <property type="entry name" value="GATASE"/>
</dbReference>
<dbReference type="FunFam" id="3.50.30.20:FF:000001">
    <property type="entry name" value="Carbamoyl-phosphate synthase small chain"/>
    <property type="match status" value="1"/>
</dbReference>
<evidence type="ECO:0000256" key="7">
    <source>
        <dbReference type="ARBA" id="ARBA00022962"/>
    </source>
</evidence>
<organism evidence="13 14">
    <name type="scientific">Salinibacterium xinjiangense</name>
    <dbReference type="NCBI Taxonomy" id="386302"/>
    <lineage>
        <taxon>Bacteria</taxon>
        <taxon>Bacillati</taxon>
        <taxon>Actinomycetota</taxon>
        <taxon>Actinomycetes</taxon>
        <taxon>Micrococcales</taxon>
        <taxon>Microbacteriaceae</taxon>
        <taxon>Salinibacterium</taxon>
    </lineage>
</organism>
<name>A0A2C9A2Y8_9MICO</name>
<dbReference type="PANTHER" id="PTHR43418:SF7">
    <property type="entry name" value="CARBAMOYL-PHOSPHATE SYNTHASE SMALL CHAIN"/>
    <property type="match status" value="1"/>
</dbReference>
<feature type="binding site" evidence="11">
    <location>
        <position position="232"/>
    </location>
    <ligand>
        <name>L-glutamine</name>
        <dbReference type="ChEBI" id="CHEBI:58359"/>
    </ligand>
</feature>
<feature type="binding site" evidence="11">
    <location>
        <position position="262"/>
    </location>
    <ligand>
        <name>L-glutamine</name>
        <dbReference type="ChEBI" id="CHEBI:58359"/>
    </ligand>
</feature>
<keyword evidence="14" id="KW-1185">Reference proteome</keyword>
<dbReference type="SUPFAM" id="SSF52317">
    <property type="entry name" value="Class I glutamine amidotransferase-like"/>
    <property type="match status" value="1"/>
</dbReference>
<keyword evidence="8 11" id="KW-0665">Pyrimidine biosynthesis</keyword>
<comment type="pathway">
    <text evidence="2 11">Amino-acid biosynthesis; L-arginine biosynthesis; carbamoyl phosphate from bicarbonate: step 1/1.</text>
</comment>
<dbReference type="GO" id="GO:0004359">
    <property type="term" value="F:glutaminase activity"/>
    <property type="evidence" value="ECO:0007669"/>
    <property type="project" value="RHEA"/>
</dbReference>
<comment type="similarity">
    <text evidence="3 11">Belongs to the CarA family.</text>
</comment>
<evidence type="ECO:0000313" key="14">
    <source>
        <dbReference type="Proteomes" id="UP000219440"/>
    </source>
</evidence>
<gene>
    <name evidence="11" type="primary">carA</name>
    <name evidence="13" type="ORF">SAMN06296378_2780</name>
</gene>
<dbReference type="Proteomes" id="UP000219440">
    <property type="component" value="Unassembled WGS sequence"/>
</dbReference>
<dbReference type="CDD" id="cd01744">
    <property type="entry name" value="GATase1_CPSase"/>
    <property type="match status" value="1"/>
</dbReference>
<sequence>MSFEPAVLVLEDGTRYPGRAYGAIGRTLGEVVFATGMTGYQETLTDPSYAGQIVVMTAPHVGNTGVNDEDMESSRIWVSGYVVRDPSRVVSNYRANGSLGDLLVSERVVGISGIDTRAVTRRLRDAGSMRGGVFSGADAALDPEAQLSIVRDAGLMSGQNLSAEVSTEVGYVVAPDAGSIGRLAVLDLGVKTSTINHLVARGFEVHVLPQSISIDELLAIDPVAVFYSNGPGDPAASDGHVELLQDVLREGLPFFGICFGNQLLGRALGFGTYKLPFGHRGINQPVVDVATGRTEITSHNHGFAVDAPIGAISESPAGFGRVVVSHVNLNDNVVEGLNALDIPAFSVQYHPEAAAGPHDANYLFDRFRDMVLSARKETNA</sequence>
<dbReference type="GO" id="GO:0005524">
    <property type="term" value="F:ATP binding"/>
    <property type="evidence" value="ECO:0007669"/>
    <property type="project" value="UniProtKB-UniRule"/>
</dbReference>
<feature type="active site" evidence="11">
    <location>
        <position position="350"/>
    </location>
</feature>
<dbReference type="GO" id="GO:0044205">
    <property type="term" value="P:'de novo' UMP biosynthetic process"/>
    <property type="evidence" value="ECO:0007669"/>
    <property type="project" value="UniProtKB-UniRule"/>
</dbReference>
<feature type="binding site" evidence="11">
    <location>
        <position position="259"/>
    </location>
    <ligand>
        <name>L-glutamine</name>
        <dbReference type="ChEBI" id="CHEBI:58359"/>
    </ligand>
</feature>
<evidence type="ECO:0000256" key="2">
    <source>
        <dbReference type="ARBA" id="ARBA00005077"/>
    </source>
</evidence>
<feature type="active site" evidence="11">
    <location>
        <position position="352"/>
    </location>
</feature>
<keyword evidence="11" id="KW-0028">Amino-acid biosynthesis</keyword>